<dbReference type="OMA" id="YKAVHAN"/>
<accession>Q6CPN8</accession>
<keyword evidence="4" id="KW-1185">Reference proteome</keyword>
<feature type="compositionally biased region" description="Polar residues" evidence="2">
    <location>
        <begin position="266"/>
        <end position="281"/>
    </location>
</feature>
<feature type="coiled-coil region" evidence="1">
    <location>
        <begin position="132"/>
        <end position="204"/>
    </location>
</feature>
<proteinExistence type="predicted"/>
<sequence length="287" mass="32763">MIEGKNNVKIIPQPRVRNKDAVDEDLVGGNIYTMPNQEIEEIILSLKKLLDGNRMVRERVDAIDDQVRRTQMDLESLVSRSSNNNKHLQSLLLSSKDIKELHDVLDKLSVQQHEQMEKNRDVESVLTRLMEKQSLELKSSMENVEIQTLEQKISQLEAKSGKLESLDAQVIAKEKQLAIIETKLQERKERFDELRQRAKEVQSSLQDDLLTRYKTVHDTMSVSMANLANGSRPAGNTSRVASLLRNKYMNDTFNGNRRVISLNEPRPSSSSAFDSIPQNNSDFEDSS</sequence>
<dbReference type="Proteomes" id="UP000000598">
    <property type="component" value="Chromosome E"/>
</dbReference>
<dbReference type="RefSeq" id="XP_454101.1">
    <property type="nucleotide sequence ID" value="XM_454101.1"/>
</dbReference>
<reference evidence="3 4" key="1">
    <citation type="journal article" date="2004" name="Nature">
        <title>Genome evolution in yeasts.</title>
        <authorList>
            <consortium name="Genolevures"/>
            <person name="Dujon B."/>
            <person name="Sherman D."/>
            <person name="Fischer G."/>
            <person name="Durrens P."/>
            <person name="Casaregola S."/>
            <person name="Lafontaine I."/>
            <person name="de Montigny J."/>
            <person name="Marck C."/>
            <person name="Neuveglise C."/>
            <person name="Talla E."/>
            <person name="Goffard N."/>
            <person name="Frangeul L."/>
            <person name="Aigle M."/>
            <person name="Anthouard V."/>
            <person name="Babour A."/>
            <person name="Barbe V."/>
            <person name="Barnay S."/>
            <person name="Blanchin S."/>
            <person name="Beckerich J.M."/>
            <person name="Beyne E."/>
            <person name="Bleykasten C."/>
            <person name="Boisrame A."/>
            <person name="Boyer J."/>
            <person name="Cattolico L."/>
            <person name="Confanioleri F."/>
            <person name="de Daruvar A."/>
            <person name="Despons L."/>
            <person name="Fabre E."/>
            <person name="Fairhead C."/>
            <person name="Ferry-Dumazet H."/>
            <person name="Groppi A."/>
            <person name="Hantraye F."/>
            <person name="Hennequin C."/>
            <person name="Jauniaux N."/>
            <person name="Joyet P."/>
            <person name="Kachouri R."/>
            <person name="Kerrest A."/>
            <person name="Koszul R."/>
            <person name="Lemaire M."/>
            <person name="Lesur I."/>
            <person name="Ma L."/>
            <person name="Muller H."/>
            <person name="Nicaud J.M."/>
            <person name="Nikolski M."/>
            <person name="Oztas S."/>
            <person name="Ozier-Kalogeropoulos O."/>
            <person name="Pellenz S."/>
            <person name="Potier S."/>
            <person name="Richard G.F."/>
            <person name="Straub M.L."/>
            <person name="Suleau A."/>
            <person name="Swennene D."/>
            <person name="Tekaia F."/>
            <person name="Wesolowski-Louvel M."/>
            <person name="Westhof E."/>
            <person name="Wirth B."/>
            <person name="Zeniou-Meyer M."/>
            <person name="Zivanovic I."/>
            <person name="Bolotin-Fukuhara M."/>
            <person name="Thierry A."/>
            <person name="Bouchier C."/>
            <person name="Caudron B."/>
            <person name="Scarpelli C."/>
            <person name="Gaillardin C."/>
            <person name="Weissenbach J."/>
            <person name="Wincker P."/>
            <person name="Souciet J.L."/>
        </authorList>
    </citation>
    <scope>NUCLEOTIDE SEQUENCE [LARGE SCALE GENOMIC DNA]</scope>
    <source>
        <strain evidence="4">ATCC 8585 / CBS 2359 / DSM 70799 / NBRC 1267 / NRRL Y-1140 / WM37</strain>
    </source>
</reference>
<evidence type="ECO:0000256" key="2">
    <source>
        <dbReference type="SAM" id="MobiDB-lite"/>
    </source>
</evidence>
<dbReference type="PaxDb" id="284590-Q6CPN8"/>
<gene>
    <name evidence="3" type="ORF">KLLA0_E03477g</name>
</gene>
<keyword evidence="1" id="KW-0175">Coiled coil</keyword>
<dbReference type="KEGG" id="kla:KLLA0_E03477g"/>
<evidence type="ECO:0000313" key="3">
    <source>
        <dbReference type="EMBL" id="CAG99188.1"/>
    </source>
</evidence>
<feature type="region of interest" description="Disordered" evidence="2">
    <location>
        <begin position="258"/>
        <end position="287"/>
    </location>
</feature>
<name>Q6CPN8_KLULA</name>
<organism evidence="3 4">
    <name type="scientific">Kluyveromyces lactis (strain ATCC 8585 / CBS 2359 / DSM 70799 / NBRC 1267 / NRRL Y-1140 / WM37)</name>
    <name type="common">Yeast</name>
    <name type="synonym">Candida sphaerica</name>
    <dbReference type="NCBI Taxonomy" id="284590"/>
    <lineage>
        <taxon>Eukaryota</taxon>
        <taxon>Fungi</taxon>
        <taxon>Dikarya</taxon>
        <taxon>Ascomycota</taxon>
        <taxon>Saccharomycotina</taxon>
        <taxon>Saccharomycetes</taxon>
        <taxon>Saccharomycetales</taxon>
        <taxon>Saccharomycetaceae</taxon>
        <taxon>Kluyveromyces</taxon>
    </lineage>
</organism>
<dbReference type="eggNOG" id="ENOG502SAU1">
    <property type="taxonomic scope" value="Eukaryota"/>
</dbReference>
<dbReference type="AlphaFoldDB" id="Q6CPN8"/>
<dbReference type="InParanoid" id="Q6CPN8"/>
<dbReference type="GeneID" id="2894140"/>
<evidence type="ECO:0000313" key="4">
    <source>
        <dbReference type="Proteomes" id="UP000000598"/>
    </source>
</evidence>
<evidence type="ECO:0000256" key="1">
    <source>
        <dbReference type="SAM" id="Coils"/>
    </source>
</evidence>
<dbReference type="Gene3D" id="1.10.287.1490">
    <property type="match status" value="1"/>
</dbReference>
<dbReference type="HOGENOM" id="CLU_969985_0_0_1"/>
<protein>
    <submittedName>
        <fullName evidence="3">KLLA0E03477p</fullName>
    </submittedName>
</protein>
<dbReference type="EMBL" id="CR382125">
    <property type="protein sequence ID" value="CAG99188.1"/>
    <property type="molecule type" value="Genomic_DNA"/>
</dbReference>
<dbReference type="STRING" id="284590.Q6CPN8"/>